<evidence type="ECO:0000256" key="4">
    <source>
        <dbReference type="ARBA" id="ARBA00022705"/>
    </source>
</evidence>
<keyword evidence="4 13" id="KW-0235">DNA replication</keyword>
<keyword evidence="5" id="KW-0479">Metal-binding</keyword>
<dbReference type="EMBL" id="CP033012">
    <property type="protein sequence ID" value="QCI19488.1"/>
    <property type="molecule type" value="Genomic_DNA"/>
</dbReference>
<dbReference type="NCBIfam" id="TIGR02397">
    <property type="entry name" value="dnaX_nterm"/>
    <property type="match status" value="1"/>
</dbReference>
<dbReference type="EC" id="2.7.7.7" evidence="13"/>
<dbReference type="InterPro" id="IPR022754">
    <property type="entry name" value="DNA_pol_III_gamma-3"/>
</dbReference>
<dbReference type="PRINTS" id="PR00300">
    <property type="entry name" value="CLPPROTEASEA"/>
</dbReference>
<dbReference type="InterPro" id="IPR050238">
    <property type="entry name" value="DNA_Rep/Repair_Clamp_Loader"/>
</dbReference>
<dbReference type="InterPro" id="IPR008921">
    <property type="entry name" value="DNA_pol3_clamp-load_cplx_C"/>
</dbReference>
<organism evidence="15 16">
    <name type="scientific">Buchnera aphidicola</name>
    <name type="common">Anoecia oenotherae</name>
    <dbReference type="NCBI Taxonomy" id="1241833"/>
    <lineage>
        <taxon>Bacteria</taxon>
        <taxon>Pseudomonadati</taxon>
        <taxon>Pseudomonadota</taxon>
        <taxon>Gammaproteobacteria</taxon>
        <taxon>Enterobacterales</taxon>
        <taxon>Erwiniaceae</taxon>
        <taxon>Buchnera</taxon>
    </lineage>
</organism>
<dbReference type="GO" id="GO:0009360">
    <property type="term" value="C:DNA polymerase III complex"/>
    <property type="evidence" value="ECO:0007669"/>
    <property type="project" value="InterPro"/>
</dbReference>
<keyword evidence="2 13" id="KW-0808">Transferase</keyword>
<dbReference type="GO" id="GO:0046872">
    <property type="term" value="F:metal ion binding"/>
    <property type="evidence" value="ECO:0007669"/>
    <property type="project" value="UniProtKB-KW"/>
</dbReference>
<evidence type="ECO:0000256" key="9">
    <source>
        <dbReference type="ARBA" id="ARBA00022932"/>
    </source>
</evidence>
<dbReference type="Pfam" id="PF13177">
    <property type="entry name" value="DNA_pol3_delta2"/>
    <property type="match status" value="1"/>
</dbReference>
<evidence type="ECO:0000313" key="15">
    <source>
        <dbReference type="EMBL" id="QCI19488.1"/>
    </source>
</evidence>
<dbReference type="Proteomes" id="UP000298677">
    <property type="component" value="Chromosome"/>
</dbReference>
<gene>
    <name evidence="13 15" type="primary">dnaX</name>
    <name evidence="15" type="ORF">D9V65_01910</name>
</gene>
<evidence type="ECO:0000313" key="16">
    <source>
        <dbReference type="Proteomes" id="UP000298677"/>
    </source>
</evidence>
<dbReference type="GO" id="GO:0003887">
    <property type="term" value="F:DNA-directed DNA polymerase activity"/>
    <property type="evidence" value="ECO:0007669"/>
    <property type="project" value="UniProtKB-KW"/>
</dbReference>
<dbReference type="SMART" id="SM00382">
    <property type="entry name" value="AAA"/>
    <property type="match status" value="1"/>
</dbReference>
<sequence>MTYKILARKWRPQKFSQVCGHEYVIKAITNSIKLNKIHHAWIFSGNRGTGKTTIARILAKSLSCDYSITENPCRKCFICKNIEKHCFSDFIEVDGASKTKVEDIKEMLSTVFYSPLQGRFKIYLIDEIHMLSKHSFNALLKILEEPPKHVKFIFATTEIEKVPNTILSRCLIFKLNDLNFIEIYNFISKILKKENIKIEPEALKIISNYSLGSIRDALNFLEQSIYIDNKKILTSTIINLLGTFNEEIIFKITQSIIKKNITNTFKKLKQCESSYFNWDYLLEEILKIFHFISMIKLYPSILKNNYYMSSFENELLKIAKKLSFNQLKLYYKTILHGRSLIHLAPTKKIGIEMLLLEILHL</sequence>
<evidence type="ECO:0000256" key="12">
    <source>
        <dbReference type="ARBA" id="ARBA00049244"/>
    </source>
</evidence>
<dbReference type="Pfam" id="PF12169">
    <property type="entry name" value="DNA_pol3_gamma3"/>
    <property type="match status" value="1"/>
</dbReference>
<dbReference type="InterPro" id="IPR001270">
    <property type="entry name" value="ClpA/B"/>
</dbReference>
<evidence type="ECO:0000256" key="6">
    <source>
        <dbReference type="ARBA" id="ARBA00022741"/>
    </source>
</evidence>
<dbReference type="SUPFAM" id="SSF52540">
    <property type="entry name" value="P-loop containing nucleoside triphosphate hydrolases"/>
    <property type="match status" value="1"/>
</dbReference>
<comment type="subunit">
    <text evidence="10 13">DNA polymerase III contains a core (composed of alpha, epsilon and theta chains) that associates with a tau subunit. This core dimerizes to form the POLIII' complex. PolIII' associates with the gamma complex (composed of gamma, delta, delta', psi and chi chains) and with the beta chain to form the complete DNA polymerase III complex.</text>
</comment>
<dbReference type="PANTHER" id="PTHR11669:SF0">
    <property type="entry name" value="PROTEIN STICHEL-LIKE 2"/>
    <property type="match status" value="1"/>
</dbReference>
<feature type="domain" description="AAA+ ATPase" evidence="14">
    <location>
        <begin position="37"/>
        <end position="177"/>
    </location>
</feature>
<evidence type="ECO:0000256" key="5">
    <source>
        <dbReference type="ARBA" id="ARBA00022723"/>
    </source>
</evidence>
<accession>A0A4D6XYE8</accession>
<dbReference type="GO" id="GO:0005524">
    <property type="term" value="F:ATP binding"/>
    <property type="evidence" value="ECO:0007669"/>
    <property type="project" value="UniProtKB-KW"/>
</dbReference>
<dbReference type="SUPFAM" id="SSF48019">
    <property type="entry name" value="post-AAA+ oligomerization domain-like"/>
    <property type="match status" value="1"/>
</dbReference>
<evidence type="ECO:0000256" key="3">
    <source>
        <dbReference type="ARBA" id="ARBA00022695"/>
    </source>
</evidence>
<dbReference type="Pfam" id="PF22608">
    <property type="entry name" value="DNAX_ATPase_lid"/>
    <property type="match status" value="1"/>
</dbReference>
<protein>
    <recommendedName>
        <fullName evidence="13">DNA polymerase III subunit gamma/tau</fullName>
        <ecNumber evidence="13">2.7.7.7</ecNumber>
    </recommendedName>
</protein>
<evidence type="ECO:0000256" key="1">
    <source>
        <dbReference type="ARBA" id="ARBA00006360"/>
    </source>
</evidence>
<keyword evidence="8 13" id="KW-0067">ATP-binding</keyword>
<comment type="catalytic activity">
    <reaction evidence="12 13">
        <text>DNA(n) + a 2'-deoxyribonucleoside 5'-triphosphate = DNA(n+1) + diphosphate</text>
        <dbReference type="Rhea" id="RHEA:22508"/>
        <dbReference type="Rhea" id="RHEA-COMP:17339"/>
        <dbReference type="Rhea" id="RHEA-COMP:17340"/>
        <dbReference type="ChEBI" id="CHEBI:33019"/>
        <dbReference type="ChEBI" id="CHEBI:61560"/>
        <dbReference type="ChEBI" id="CHEBI:173112"/>
        <dbReference type="EC" id="2.7.7.7"/>
    </reaction>
</comment>
<dbReference type="InterPro" id="IPR012763">
    <property type="entry name" value="DNA_pol_III_sug/sutau_N"/>
</dbReference>
<keyword evidence="6 13" id="KW-0547">Nucleotide-binding</keyword>
<dbReference type="FunFam" id="3.40.50.300:FF:000014">
    <property type="entry name" value="DNA polymerase III subunit gamma/tau"/>
    <property type="match status" value="1"/>
</dbReference>
<comment type="similarity">
    <text evidence="1 13">Belongs to the DnaX/STICHEL family.</text>
</comment>
<keyword evidence="9 13" id="KW-0239">DNA-directed DNA polymerase</keyword>
<evidence type="ECO:0000256" key="8">
    <source>
        <dbReference type="ARBA" id="ARBA00022840"/>
    </source>
</evidence>
<proteinExistence type="inferred from homology"/>
<dbReference type="CDD" id="cd00009">
    <property type="entry name" value="AAA"/>
    <property type="match status" value="1"/>
</dbReference>
<dbReference type="Gene3D" id="1.20.272.10">
    <property type="match status" value="1"/>
</dbReference>
<dbReference type="GO" id="GO:0003677">
    <property type="term" value="F:DNA binding"/>
    <property type="evidence" value="ECO:0007669"/>
    <property type="project" value="InterPro"/>
</dbReference>
<dbReference type="InterPro" id="IPR045085">
    <property type="entry name" value="HLD_clamp_pol_III_gamma_tau"/>
</dbReference>
<keyword evidence="3 13" id="KW-0548">Nucleotidyltransferase</keyword>
<dbReference type="Gene3D" id="1.10.8.60">
    <property type="match status" value="1"/>
</dbReference>
<dbReference type="PANTHER" id="PTHR11669">
    <property type="entry name" value="REPLICATION FACTOR C / DNA POLYMERASE III GAMMA-TAU SUBUNIT"/>
    <property type="match status" value="1"/>
</dbReference>
<comment type="function">
    <text evidence="11 13">DNA polymerase III is a complex, multichain enzyme responsible for most of the replicative synthesis in bacteria. This DNA polymerase also exhibits 3' to 5' exonuclease activity.</text>
</comment>
<dbReference type="InterPro" id="IPR027417">
    <property type="entry name" value="P-loop_NTPase"/>
</dbReference>
<dbReference type="OrthoDB" id="9810148at2"/>
<reference evidence="15 16" key="1">
    <citation type="submission" date="2018-10" db="EMBL/GenBank/DDBJ databases">
        <title>Comparative functional genomics of the obligate endosymbiont Buchnera aphidicola.</title>
        <authorList>
            <person name="Chong R.A."/>
        </authorList>
    </citation>
    <scope>NUCLEOTIDE SEQUENCE [LARGE SCALE GENOMIC DNA]</scope>
    <source>
        <strain evidence="15 16">Aoe</strain>
    </source>
</reference>
<evidence type="ECO:0000256" key="11">
    <source>
        <dbReference type="ARBA" id="ARBA00037724"/>
    </source>
</evidence>
<dbReference type="AlphaFoldDB" id="A0A4D6XYE8"/>
<evidence type="ECO:0000256" key="10">
    <source>
        <dbReference type="ARBA" id="ARBA00026073"/>
    </source>
</evidence>
<evidence type="ECO:0000256" key="7">
    <source>
        <dbReference type="ARBA" id="ARBA00022833"/>
    </source>
</evidence>
<evidence type="ECO:0000256" key="2">
    <source>
        <dbReference type="ARBA" id="ARBA00022679"/>
    </source>
</evidence>
<dbReference type="RefSeq" id="WP_158341969.1">
    <property type="nucleotide sequence ID" value="NZ_CP033012.1"/>
</dbReference>
<dbReference type="InterPro" id="IPR003593">
    <property type="entry name" value="AAA+_ATPase"/>
</dbReference>
<keyword evidence="7" id="KW-0862">Zinc</keyword>
<name>A0A4D6XYE8_9GAMM</name>
<dbReference type="Gene3D" id="3.40.50.300">
    <property type="entry name" value="P-loop containing nucleotide triphosphate hydrolases"/>
    <property type="match status" value="1"/>
</dbReference>
<dbReference type="GO" id="GO:0006261">
    <property type="term" value="P:DNA-templated DNA replication"/>
    <property type="evidence" value="ECO:0007669"/>
    <property type="project" value="TreeGrafter"/>
</dbReference>
<evidence type="ECO:0000259" key="14">
    <source>
        <dbReference type="SMART" id="SM00382"/>
    </source>
</evidence>
<evidence type="ECO:0000256" key="13">
    <source>
        <dbReference type="RuleBase" id="RU364063"/>
    </source>
</evidence>
<keyword evidence="16" id="KW-1185">Reference proteome</keyword>